<protein>
    <recommendedName>
        <fullName evidence="3">Phage tail protein</fullName>
    </recommendedName>
</protein>
<evidence type="ECO:0000313" key="2">
    <source>
        <dbReference type="Proteomes" id="UP000433050"/>
    </source>
</evidence>
<dbReference type="InterPro" id="IPR006521">
    <property type="entry name" value="Tail_protein_I"/>
</dbReference>
<proteinExistence type="predicted"/>
<accession>A0A5S9PC99</accession>
<evidence type="ECO:0008006" key="3">
    <source>
        <dbReference type="Google" id="ProtNLM"/>
    </source>
</evidence>
<sequence length="371" mass="40589">MAHDAAALLPTSAGVYERTLARATDPTDILGPSIDALHGMKLNNPPASFLPYLVWEYGLGMLSPYLPTLYDLIGEGVDWERVRGTPAAVHQALGWIGYSATLEYAPPRRLWWNHIQLGLDRVRDDEADLARIDGLTWLSLPLRSDCWRAYCGYDVRALEGDEGRADETMWDDDSGVVIDGVRTKWSFGRPVYIVHDMAQAELEALGVWLEPIEGADLTWGDFPWGAFPWTADGALARSSSMMQATGPGPAWAVFKDAAGEILFYRRCRVRRPVIETLEGVYRVGASRFDPAPAATRYLYVEALTDFGEGHGSTAASVGFILSATPAAGCKPGLQHLPPGALEPAGPVIGETPVSIEFGRTVRERVACLLRF</sequence>
<dbReference type="AlphaFoldDB" id="A0A5S9PC99"/>
<dbReference type="Pfam" id="PF09684">
    <property type="entry name" value="Tail_P2_I"/>
    <property type="match status" value="1"/>
</dbReference>
<evidence type="ECO:0000313" key="1">
    <source>
        <dbReference type="EMBL" id="CAA0101339.1"/>
    </source>
</evidence>
<dbReference type="RefSeq" id="WP_159599475.1">
    <property type="nucleotide sequence ID" value="NZ_CACSAS010000001.1"/>
</dbReference>
<name>A0A5S9PC99_9HYPH</name>
<dbReference type="Proteomes" id="UP000433050">
    <property type="component" value="Unassembled WGS sequence"/>
</dbReference>
<reference evidence="1 2" key="1">
    <citation type="submission" date="2019-12" db="EMBL/GenBank/DDBJ databases">
        <authorList>
            <person name="Reyes-Prieto M."/>
        </authorList>
    </citation>
    <scope>NUCLEOTIDE SEQUENCE [LARGE SCALE GENOMIC DNA]</scope>
    <source>
        <strain evidence="1">HF14-78462</strain>
    </source>
</reference>
<gene>
    <name evidence="1" type="ORF">STARVERO_02748</name>
</gene>
<organism evidence="1 2">
    <name type="scientific">Starkeya nomas</name>
    <dbReference type="NCBI Taxonomy" id="2666134"/>
    <lineage>
        <taxon>Bacteria</taxon>
        <taxon>Pseudomonadati</taxon>
        <taxon>Pseudomonadota</taxon>
        <taxon>Alphaproteobacteria</taxon>
        <taxon>Hyphomicrobiales</taxon>
        <taxon>Xanthobacteraceae</taxon>
        <taxon>Starkeya</taxon>
    </lineage>
</organism>
<keyword evidence="2" id="KW-1185">Reference proteome</keyword>
<dbReference type="EMBL" id="CACSAS010000001">
    <property type="protein sequence ID" value="CAA0101339.1"/>
    <property type="molecule type" value="Genomic_DNA"/>
</dbReference>